<keyword evidence="1 4" id="KW-0808">Transferase</keyword>
<dbReference type="PANTHER" id="PTHR43877:SF5">
    <property type="entry name" value="BLL8307 PROTEIN"/>
    <property type="match status" value="1"/>
</dbReference>
<dbReference type="OrthoDB" id="9803233at2"/>
<evidence type="ECO:0000259" key="3">
    <source>
        <dbReference type="PROSITE" id="PS51186"/>
    </source>
</evidence>
<keyword evidence="5" id="KW-1185">Reference proteome</keyword>
<dbReference type="PROSITE" id="PS51186">
    <property type="entry name" value="GNAT"/>
    <property type="match status" value="1"/>
</dbReference>
<name>A0A4R0PB62_9HYPH</name>
<accession>A0A4R0PB62</accession>
<dbReference type="CDD" id="cd04301">
    <property type="entry name" value="NAT_SF"/>
    <property type="match status" value="1"/>
</dbReference>
<reference evidence="4 5" key="1">
    <citation type="journal article" date="2015" name="Antonie Van Leeuwenhoek">
        <title>Oricola cellulosilytica gen. nov., sp. nov., a cellulose-degrading bacterium of the family Phyllobacteriaceae isolated from surface seashore water, and emended descriptions of Mesorhizobium loti and Phyllobacterium myrsinacearum.</title>
        <authorList>
            <person name="Hameed A."/>
            <person name="Shahina M."/>
            <person name="Lai W.A."/>
            <person name="Lin S.Y."/>
            <person name="Young L.S."/>
            <person name="Liu Y.C."/>
            <person name="Hsu Y.H."/>
            <person name="Young C.C."/>
        </authorList>
    </citation>
    <scope>NUCLEOTIDE SEQUENCE [LARGE SCALE GENOMIC DNA]</scope>
    <source>
        <strain evidence="4 5">KCTC 52183</strain>
    </source>
</reference>
<comment type="caution">
    <text evidence="4">The sequence shown here is derived from an EMBL/GenBank/DDBJ whole genome shotgun (WGS) entry which is preliminary data.</text>
</comment>
<dbReference type="InterPro" id="IPR016181">
    <property type="entry name" value="Acyl_CoA_acyltransferase"/>
</dbReference>
<sequence>MEVSVASETPLQDDVRAMVQRLNEYLIPLSPREFQFQLTAEQMMADDTTVFVARNREGRAIGMGALKVHGDAFGEVKRMYAADAVRGSGVGKRVLDAIEKEARRKCLRLLRLETGSTAGFEPAWRIYERNGFTRCGPFADYPDSAYNVFYEKNLSK</sequence>
<dbReference type="GO" id="GO:0016747">
    <property type="term" value="F:acyltransferase activity, transferring groups other than amino-acyl groups"/>
    <property type="evidence" value="ECO:0007669"/>
    <property type="project" value="InterPro"/>
</dbReference>
<dbReference type="PANTHER" id="PTHR43877">
    <property type="entry name" value="AMINOALKYLPHOSPHONATE N-ACETYLTRANSFERASE-RELATED-RELATED"/>
    <property type="match status" value="1"/>
</dbReference>
<dbReference type="Pfam" id="PF13508">
    <property type="entry name" value="Acetyltransf_7"/>
    <property type="match status" value="1"/>
</dbReference>
<dbReference type="Proteomes" id="UP000291301">
    <property type="component" value="Unassembled WGS sequence"/>
</dbReference>
<evidence type="ECO:0000313" key="5">
    <source>
        <dbReference type="Proteomes" id="UP000291301"/>
    </source>
</evidence>
<keyword evidence="2" id="KW-0012">Acyltransferase</keyword>
<organism evidence="4 5">
    <name type="scientific">Oricola cellulosilytica</name>
    <dbReference type="NCBI Taxonomy" id="1429082"/>
    <lineage>
        <taxon>Bacteria</taxon>
        <taxon>Pseudomonadati</taxon>
        <taxon>Pseudomonadota</taxon>
        <taxon>Alphaproteobacteria</taxon>
        <taxon>Hyphomicrobiales</taxon>
        <taxon>Ahrensiaceae</taxon>
        <taxon>Oricola</taxon>
    </lineage>
</organism>
<feature type="domain" description="N-acetyltransferase" evidence="3">
    <location>
        <begin position="1"/>
        <end position="155"/>
    </location>
</feature>
<evidence type="ECO:0000256" key="2">
    <source>
        <dbReference type="ARBA" id="ARBA00023315"/>
    </source>
</evidence>
<dbReference type="Gene3D" id="3.40.630.30">
    <property type="match status" value="1"/>
</dbReference>
<evidence type="ECO:0000313" key="4">
    <source>
        <dbReference type="EMBL" id="TCD14490.1"/>
    </source>
</evidence>
<protein>
    <submittedName>
        <fullName evidence="4">N-acetyltransferase</fullName>
    </submittedName>
</protein>
<proteinExistence type="predicted"/>
<dbReference type="AlphaFoldDB" id="A0A4R0PB62"/>
<gene>
    <name evidence="4" type="ORF">E0D97_10555</name>
</gene>
<dbReference type="SUPFAM" id="SSF55729">
    <property type="entry name" value="Acyl-CoA N-acyltransferases (Nat)"/>
    <property type="match status" value="1"/>
</dbReference>
<dbReference type="RefSeq" id="WP_131568567.1">
    <property type="nucleotide sequence ID" value="NZ_JAINFK010000002.1"/>
</dbReference>
<dbReference type="InterPro" id="IPR000182">
    <property type="entry name" value="GNAT_dom"/>
</dbReference>
<dbReference type="InterPro" id="IPR050832">
    <property type="entry name" value="Bact_Acetyltransf"/>
</dbReference>
<evidence type="ECO:0000256" key="1">
    <source>
        <dbReference type="ARBA" id="ARBA00022679"/>
    </source>
</evidence>
<dbReference type="EMBL" id="SJST01000003">
    <property type="protein sequence ID" value="TCD14490.1"/>
    <property type="molecule type" value="Genomic_DNA"/>
</dbReference>